<dbReference type="PANTHER" id="PTHR11280:SF5">
    <property type="entry name" value="GLUCOSAMINE-6-PHOSPHATE ISOMERASE"/>
    <property type="match status" value="1"/>
</dbReference>
<dbReference type="InterPro" id="IPR006148">
    <property type="entry name" value="Glc/Gal-6P_isomerase"/>
</dbReference>
<dbReference type="InterPro" id="IPR004547">
    <property type="entry name" value="Glucosamine6P_isomerase"/>
</dbReference>
<dbReference type="GO" id="GO:0017057">
    <property type="term" value="F:6-phosphogluconolactonase activity"/>
    <property type="evidence" value="ECO:0007669"/>
    <property type="project" value="UniProtKB-EC"/>
</dbReference>
<dbReference type="Pfam" id="PF01182">
    <property type="entry name" value="Glucosamine_iso"/>
    <property type="match status" value="1"/>
</dbReference>
<dbReference type="EMBL" id="CP090978">
    <property type="protein sequence ID" value="UJF34709.1"/>
    <property type="molecule type" value="Genomic_DNA"/>
</dbReference>
<proteinExistence type="predicted"/>
<organism evidence="4 5">
    <name type="scientific">Paenibacillus hexagrammi</name>
    <dbReference type="NCBI Taxonomy" id="2908839"/>
    <lineage>
        <taxon>Bacteria</taxon>
        <taxon>Bacillati</taxon>
        <taxon>Bacillota</taxon>
        <taxon>Bacilli</taxon>
        <taxon>Bacillales</taxon>
        <taxon>Paenibacillaceae</taxon>
        <taxon>Paenibacillus</taxon>
    </lineage>
</organism>
<reference evidence="4 5" key="1">
    <citation type="journal article" date="2024" name="Int. J. Syst. Evol. Microbiol.">
        <title>Paenibacillus hexagrammi sp. nov., a novel bacterium isolated from the gut content of Hexagrammos agrammus.</title>
        <authorList>
            <person name="Jung H.K."/>
            <person name="Kim D.G."/>
            <person name="Zin H."/>
            <person name="Park J."/>
            <person name="Jung H."/>
            <person name="Kim Y.O."/>
            <person name="Kong H.J."/>
            <person name="Kim J.W."/>
            <person name="Kim Y.S."/>
        </authorList>
    </citation>
    <scope>NUCLEOTIDE SEQUENCE [LARGE SCALE GENOMIC DNA]</scope>
    <source>
        <strain evidence="4 5">YPD9-1</strain>
    </source>
</reference>
<dbReference type="EC" id="3.1.1.31" evidence="4"/>
<dbReference type="InterPro" id="IPR037171">
    <property type="entry name" value="NagB/RpiA_transferase-like"/>
</dbReference>
<evidence type="ECO:0000256" key="2">
    <source>
        <dbReference type="ARBA" id="ARBA00023277"/>
    </source>
</evidence>
<evidence type="ECO:0000256" key="1">
    <source>
        <dbReference type="ARBA" id="ARBA00022801"/>
    </source>
</evidence>
<gene>
    <name evidence="4" type="ORF">L0M14_05950</name>
</gene>
<protein>
    <submittedName>
        <fullName evidence="4">6-phosphogluconolactonase</fullName>
        <ecNumber evidence="4">3.1.1.31</ecNumber>
    </submittedName>
</protein>
<dbReference type="Gene3D" id="3.40.50.1360">
    <property type="match status" value="1"/>
</dbReference>
<keyword evidence="5" id="KW-1185">Reference proteome</keyword>
<keyword evidence="1 4" id="KW-0378">Hydrolase</keyword>
<dbReference type="SUPFAM" id="SSF100950">
    <property type="entry name" value="NagB/RpiA/CoA transferase-like"/>
    <property type="match status" value="1"/>
</dbReference>
<keyword evidence="2" id="KW-0119">Carbohydrate metabolism</keyword>
<dbReference type="Proteomes" id="UP001649230">
    <property type="component" value="Chromosome"/>
</dbReference>
<evidence type="ECO:0000313" key="5">
    <source>
        <dbReference type="Proteomes" id="UP001649230"/>
    </source>
</evidence>
<sequence>MNLHIFQNQQELNEAGAGIITSLVQMQPRAVLGLATGGTPVGIYKEIVKAYQKGHISFKGITTFNLDEYVGLPENHPESYRTYMKNHLFDHIDLPLSKLIFLTVMRLTRKRNVSDTMKSLRKPS</sequence>
<evidence type="ECO:0000259" key="3">
    <source>
        <dbReference type="Pfam" id="PF01182"/>
    </source>
</evidence>
<evidence type="ECO:0000313" key="4">
    <source>
        <dbReference type="EMBL" id="UJF34709.1"/>
    </source>
</evidence>
<name>A0ABY3SKX7_9BACL</name>
<feature type="domain" description="Glucosamine/galactosamine-6-phosphate isomerase" evidence="3">
    <location>
        <begin position="11"/>
        <end position="106"/>
    </location>
</feature>
<accession>A0ABY3SKX7</accession>
<dbReference type="PANTHER" id="PTHR11280">
    <property type="entry name" value="GLUCOSAMINE-6-PHOSPHATE ISOMERASE"/>
    <property type="match status" value="1"/>
</dbReference>